<name>A0A6C0BSF7_9ZZZZ</name>
<feature type="compositionally biased region" description="Polar residues" evidence="1">
    <location>
        <begin position="444"/>
        <end position="459"/>
    </location>
</feature>
<feature type="compositionally biased region" description="Basic and acidic residues" evidence="1">
    <location>
        <begin position="465"/>
        <end position="515"/>
    </location>
</feature>
<feature type="region of interest" description="Disordered" evidence="1">
    <location>
        <begin position="170"/>
        <end position="206"/>
    </location>
</feature>
<feature type="compositionally biased region" description="Polar residues" evidence="1">
    <location>
        <begin position="620"/>
        <end position="631"/>
    </location>
</feature>
<reference evidence="2" key="1">
    <citation type="journal article" date="2020" name="Nature">
        <title>Giant virus diversity and host interactions through global metagenomics.</title>
        <authorList>
            <person name="Schulz F."/>
            <person name="Roux S."/>
            <person name="Paez-Espino D."/>
            <person name="Jungbluth S."/>
            <person name="Walsh D.A."/>
            <person name="Denef V.J."/>
            <person name="McMahon K.D."/>
            <person name="Konstantinidis K.T."/>
            <person name="Eloe-Fadrosh E.A."/>
            <person name="Kyrpides N.C."/>
            <person name="Woyke T."/>
        </authorList>
    </citation>
    <scope>NUCLEOTIDE SEQUENCE</scope>
    <source>
        <strain evidence="2">GVMAG-M-3300018428-16</strain>
    </source>
</reference>
<feature type="compositionally biased region" description="Basic residues" evidence="1">
    <location>
        <begin position="530"/>
        <end position="539"/>
    </location>
</feature>
<feature type="compositionally biased region" description="Polar residues" evidence="1">
    <location>
        <begin position="548"/>
        <end position="574"/>
    </location>
</feature>
<feature type="compositionally biased region" description="Acidic residues" evidence="1">
    <location>
        <begin position="404"/>
        <end position="414"/>
    </location>
</feature>
<evidence type="ECO:0000256" key="1">
    <source>
        <dbReference type="SAM" id="MobiDB-lite"/>
    </source>
</evidence>
<evidence type="ECO:0000313" key="2">
    <source>
        <dbReference type="EMBL" id="QHS95136.1"/>
    </source>
</evidence>
<dbReference type="EMBL" id="MN739241">
    <property type="protein sequence ID" value="QHS95136.1"/>
    <property type="molecule type" value="Genomic_DNA"/>
</dbReference>
<feature type="region of interest" description="Disordered" evidence="1">
    <location>
        <begin position="397"/>
        <end position="667"/>
    </location>
</feature>
<protein>
    <submittedName>
        <fullName evidence="2">Uncharacterized protein</fullName>
    </submittedName>
</protein>
<accession>A0A6C0BSF7</accession>
<sequence length="667" mass="77468">MSKNLNGDFLCWNNIYNMSGFKYTEFNTDNPDYKTKKKDREKRMIVDDHEYVILLPSGTQNVQWSKSQEKFKSVYDKLRETHADKLTGGINLPELPMAEGDDDKLTPHIRAIRQAFVDTGLGWGSGDGCKFWYKNLYHNFPLFLNIRPIAGHIVRAKAGIKAACEKEEAVEEAPTEEAPVEKISAQQESPKPAPKPSVSKRGPNTDSMGRISVEFIIHEKKHYAMERGVNRIFFFDDWRQHDRNPQTHYPTQIGYITGESIPPSGQEIPSSISVIDGSKQKAFEYPDNSGYHMMGGKFIYPLKPQYKLVITKSKEEFEQEKREAEYKKFVDSLKEVTYNGHKIYYAPYNESWHQFPLYDKLPDDDGDLVWKNIGDYDARSAADIPDPTNDDNWVIQYHGYNPDSSDEEDSDQEPQEIPKEWQKQFSRSKKLPDGTPRPYWVNINDPNYKNPDSNINAESTWIEPPEVKKQREEQEKFDREYDEKQRKQKESEEKRAAERKRIDDNRRNRGNVLRERRNRMLQKAKESRGGKRKTRRRKNAGSGKGTKKSVSFGTGTNYGIAQGLYNLSNTTSNPERAKRFFDMSLDKMERGSDPRIKQQRSYDPNEPPNKVRKVNDNKKPSTGYSILSNPTAPLPPGVRRMTPKGGKRKTKRRKNNRKKKRTIKRRK</sequence>
<proteinExistence type="predicted"/>
<feature type="compositionally biased region" description="Basic residues" evidence="1">
    <location>
        <begin position="641"/>
        <end position="667"/>
    </location>
</feature>
<organism evidence="2">
    <name type="scientific">viral metagenome</name>
    <dbReference type="NCBI Taxonomy" id="1070528"/>
    <lineage>
        <taxon>unclassified sequences</taxon>
        <taxon>metagenomes</taxon>
        <taxon>organismal metagenomes</taxon>
    </lineage>
</organism>
<feature type="compositionally biased region" description="Basic and acidic residues" evidence="1">
    <location>
        <begin position="575"/>
        <end position="596"/>
    </location>
</feature>
<dbReference type="AlphaFoldDB" id="A0A6C0BSF7"/>